<accession>A0A815C381</accession>
<dbReference type="Proteomes" id="UP000663845">
    <property type="component" value="Unassembled WGS sequence"/>
</dbReference>
<proteinExistence type="predicted"/>
<name>A0A815C381_9BILA</name>
<evidence type="ECO:0000313" key="2">
    <source>
        <dbReference type="EMBL" id="CAF3841905.1"/>
    </source>
</evidence>
<dbReference type="AlphaFoldDB" id="A0A815C381"/>
<protein>
    <submittedName>
        <fullName evidence="1">Uncharacterized protein</fullName>
    </submittedName>
</protein>
<evidence type="ECO:0000313" key="3">
    <source>
        <dbReference type="Proteomes" id="UP000663845"/>
    </source>
</evidence>
<reference evidence="1" key="1">
    <citation type="submission" date="2021-02" db="EMBL/GenBank/DDBJ databases">
        <authorList>
            <person name="Nowell W R."/>
        </authorList>
    </citation>
    <scope>NUCLEOTIDE SEQUENCE</scope>
</reference>
<dbReference type="EMBL" id="CAJNOG010000515">
    <property type="protein sequence ID" value="CAF1278449.1"/>
    <property type="molecule type" value="Genomic_DNA"/>
</dbReference>
<gene>
    <name evidence="1" type="ORF">JYZ213_LOCUS31093</name>
    <name evidence="2" type="ORF">OXD698_LOCUS20731</name>
</gene>
<dbReference type="EMBL" id="CAJOAZ010001664">
    <property type="protein sequence ID" value="CAF3841905.1"/>
    <property type="molecule type" value="Genomic_DNA"/>
</dbReference>
<comment type="caution">
    <text evidence="1">The sequence shown here is derived from an EMBL/GenBank/DDBJ whole genome shotgun (WGS) entry which is preliminary data.</text>
</comment>
<evidence type="ECO:0000313" key="1">
    <source>
        <dbReference type="EMBL" id="CAF1278449.1"/>
    </source>
</evidence>
<organism evidence="1 3">
    <name type="scientific">Adineta steineri</name>
    <dbReference type="NCBI Taxonomy" id="433720"/>
    <lineage>
        <taxon>Eukaryota</taxon>
        <taxon>Metazoa</taxon>
        <taxon>Spiralia</taxon>
        <taxon>Gnathifera</taxon>
        <taxon>Rotifera</taxon>
        <taxon>Eurotatoria</taxon>
        <taxon>Bdelloidea</taxon>
        <taxon>Adinetida</taxon>
        <taxon>Adinetidae</taxon>
        <taxon>Adineta</taxon>
    </lineage>
</organism>
<sequence length="141" mass="16458">MAKKSEKETRFSLVAVANKIEESHVFWNRSQSLPEKPVVPQEKPVVPQEKRVESVLPKPKLPHYTPLDSIMYPLMYAIRCKSWVKARKLCHELILCDPEQKLYQGLYIRLVQLTNLIDQQNYSRNSRASSRSRTTITESDM</sequence>
<dbReference type="Proteomes" id="UP000663844">
    <property type="component" value="Unassembled WGS sequence"/>
</dbReference>